<feature type="domain" description="ARID" evidence="5">
    <location>
        <begin position="36"/>
        <end position="128"/>
    </location>
</feature>
<dbReference type="InterPro" id="IPR036431">
    <property type="entry name" value="ARID_dom_sf"/>
</dbReference>
<keyword evidence="1" id="KW-0805">Transcription regulation</keyword>
<dbReference type="PANTHER" id="PTHR13964:SF25">
    <property type="entry name" value="AT-RICH INTERACTIVE DOMAIN-CONTAINING PROTEIN 5A"/>
    <property type="match status" value="1"/>
</dbReference>
<proteinExistence type="predicted"/>
<dbReference type="Gene3D" id="1.10.150.60">
    <property type="entry name" value="ARID DNA-binding domain"/>
    <property type="match status" value="1"/>
</dbReference>
<dbReference type="PANTHER" id="PTHR13964">
    <property type="entry name" value="RBP-RELATED"/>
    <property type="match status" value="1"/>
</dbReference>
<name>A0ABD0W310_UMBPY</name>
<dbReference type="InterPro" id="IPR001606">
    <property type="entry name" value="ARID_dom"/>
</dbReference>
<evidence type="ECO:0000256" key="4">
    <source>
        <dbReference type="SAM" id="MobiDB-lite"/>
    </source>
</evidence>
<sequence>MSLSLVWRPWRSLKSQVDIMSTGENQDDRPSEQEEELGEETFLKVLYTYMKKRDTPIERIPHLGFKQIDLFMMYKTVKNLGGYHQVTAQQMWKQVYNTLGGNPRSTSAATCTRRHYEKLLLPYECHVSGGDYMDALPQRQQKRSHCSSLSDEDDCPRSAKCGLTSLHQNPNNFLTDSRVRIIPMPLHYRQYYQHPGFPIQASRPSYVQPPLTSSHPSSHPVPHAQSPYLPPSHGQEERDKQPLEHLRFLADRYNRTSGWNEPLNLSCKRSGLESGIHPASSFSPPPSNKSPKFLNTPSPLYPAKGLNKDDGCEKREGESPQGKHLYPAVTQDDYVIDLTSCSSGATSSSPASASDPCRQSESPILSPLQSLMPRSPSVVNDPKPLKREYTDWSSGVKNGESPKHSSGPLNLLSPPKDKGGRMEIQIPLALLHDLIKGGLLCGPAGSRPEELSLKSLTSPGQNQTTGSGAREREHSWSQNSATMVNHADQVLHSHPRNLNQASEDLREKSLERCKSLEGQKNLPSPTSSLLSLSNPMQPYQFSSFKPHPHQSIISNMGSQDLYRWNEQDDTRRPCQPKPIHLQDILDRAKSTPFNLHSNNQALNKEGVVPTSLGYSHNTSQGRVENPGMAQMMNPLTPSLGSLTPEEFIKLKRLISSSS</sequence>
<feature type="region of interest" description="Disordered" evidence="4">
    <location>
        <begin position="450"/>
        <end position="478"/>
    </location>
</feature>
<evidence type="ECO:0000256" key="1">
    <source>
        <dbReference type="ARBA" id="ARBA00023015"/>
    </source>
</evidence>
<dbReference type="Pfam" id="PF01388">
    <property type="entry name" value="ARID"/>
    <property type="match status" value="1"/>
</dbReference>
<dbReference type="PROSITE" id="PS51011">
    <property type="entry name" value="ARID"/>
    <property type="match status" value="1"/>
</dbReference>
<dbReference type="SMART" id="SM01014">
    <property type="entry name" value="ARID"/>
    <property type="match status" value="1"/>
</dbReference>
<evidence type="ECO:0000313" key="6">
    <source>
        <dbReference type="EMBL" id="KAL0965372.1"/>
    </source>
</evidence>
<dbReference type="FunFam" id="1.10.150.60:FF:000015">
    <property type="entry name" value="AT-rich interactive domain-containing protein 5B"/>
    <property type="match status" value="1"/>
</dbReference>
<organism evidence="6 7">
    <name type="scientific">Umbra pygmaea</name>
    <name type="common">Eastern mudminnow</name>
    <dbReference type="NCBI Taxonomy" id="75934"/>
    <lineage>
        <taxon>Eukaryota</taxon>
        <taxon>Metazoa</taxon>
        <taxon>Chordata</taxon>
        <taxon>Craniata</taxon>
        <taxon>Vertebrata</taxon>
        <taxon>Euteleostomi</taxon>
        <taxon>Actinopterygii</taxon>
        <taxon>Neopterygii</taxon>
        <taxon>Teleostei</taxon>
        <taxon>Protacanthopterygii</taxon>
        <taxon>Esociformes</taxon>
        <taxon>Umbridae</taxon>
        <taxon>Umbra</taxon>
    </lineage>
</organism>
<feature type="compositionally biased region" description="Polar residues" evidence="4">
    <location>
        <begin position="454"/>
        <end position="467"/>
    </location>
</feature>
<keyword evidence="2" id="KW-0804">Transcription</keyword>
<feature type="region of interest" description="Disordered" evidence="4">
    <location>
        <begin position="274"/>
        <end position="327"/>
    </location>
</feature>
<dbReference type="Proteomes" id="UP001557470">
    <property type="component" value="Unassembled WGS sequence"/>
</dbReference>
<evidence type="ECO:0000256" key="3">
    <source>
        <dbReference type="ARBA" id="ARBA00023242"/>
    </source>
</evidence>
<dbReference type="EMBL" id="JAGEUA010000009">
    <property type="protein sequence ID" value="KAL0965372.1"/>
    <property type="molecule type" value="Genomic_DNA"/>
</dbReference>
<dbReference type="InterPro" id="IPR051232">
    <property type="entry name" value="ARID/SWI1_ChromRemod"/>
</dbReference>
<feature type="region of interest" description="Disordered" evidence="4">
    <location>
        <begin position="341"/>
        <end position="420"/>
    </location>
</feature>
<dbReference type="CDD" id="cd16869">
    <property type="entry name" value="ARID_ARID5"/>
    <property type="match status" value="1"/>
</dbReference>
<evidence type="ECO:0000313" key="7">
    <source>
        <dbReference type="Proteomes" id="UP001557470"/>
    </source>
</evidence>
<feature type="region of interest" description="Disordered" evidence="4">
    <location>
        <begin position="199"/>
        <end position="240"/>
    </location>
</feature>
<evidence type="ECO:0000259" key="5">
    <source>
        <dbReference type="PROSITE" id="PS51011"/>
    </source>
</evidence>
<evidence type="ECO:0000256" key="2">
    <source>
        <dbReference type="ARBA" id="ARBA00023163"/>
    </source>
</evidence>
<protein>
    <recommendedName>
        <fullName evidence="5">ARID domain-containing protein</fullName>
    </recommendedName>
</protein>
<keyword evidence="7" id="KW-1185">Reference proteome</keyword>
<comment type="caution">
    <text evidence="6">The sequence shown here is derived from an EMBL/GenBank/DDBJ whole genome shotgun (WGS) entry which is preliminary data.</text>
</comment>
<accession>A0ABD0W310</accession>
<feature type="compositionally biased region" description="Polar residues" evidence="4">
    <location>
        <begin position="357"/>
        <end position="369"/>
    </location>
</feature>
<feature type="compositionally biased region" description="Low complexity" evidence="4">
    <location>
        <begin position="341"/>
        <end position="354"/>
    </location>
</feature>
<dbReference type="SMART" id="SM00501">
    <property type="entry name" value="BRIGHT"/>
    <property type="match status" value="1"/>
</dbReference>
<dbReference type="AlphaFoldDB" id="A0ABD0W310"/>
<feature type="compositionally biased region" description="Low complexity" evidence="4">
    <location>
        <begin position="209"/>
        <end position="227"/>
    </location>
</feature>
<reference evidence="6 7" key="1">
    <citation type="submission" date="2024-06" db="EMBL/GenBank/DDBJ databases">
        <authorList>
            <person name="Pan Q."/>
            <person name="Wen M."/>
            <person name="Jouanno E."/>
            <person name="Zahm M."/>
            <person name="Klopp C."/>
            <person name="Cabau C."/>
            <person name="Louis A."/>
            <person name="Berthelot C."/>
            <person name="Parey E."/>
            <person name="Roest Crollius H."/>
            <person name="Montfort J."/>
            <person name="Robinson-Rechavi M."/>
            <person name="Bouchez O."/>
            <person name="Lampietro C."/>
            <person name="Lopez Roques C."/>
            <person name="Donnadieu C."/>
            <person name="Postlethwait J."/>
            <person name="Bobe J."/>
            <person name="Verreycken H."/>
            <person name="Guiguen Y."/>
        </authorList>
    </citation>
    <scope>NUCLEOTIDE SEQUENCE [LARGE SCALE GENOMIC DNA]</scope>
    <source>
        <strain evidence="6">Up_M1</strain>
        <tissue evidence="6">Testis</tissue>
    </source>
</reference>
<feature type="compositionally biased region" description="Basic and acidic residues" evidence="4">
    <location>
        <begin position="306"/>
        <end position="318"/>
    </location>
</feature>
<gene>
    <name evidence="6" type="ORF">UPYG_G00280460</name>
</gene>
<dbReference type="SUPFAM" id="SSF46774">
    <property type="entry name" value="ARID-like"/>
    <property type="match status" value="1"/>
</dbReference>
<keyword evidence="3" id="KW-0539">Nucleus</keyword>